<reference evidence="2 3" key="1">
    <citation type="journal article" date="2024" name="Plant Biotechnol. J.">
        <title>Dendrobium thyrsiflorum genome and its molecular insights into genes involved in important horticultural traits.</title>
        <authorList>
            <person name="Chen B."/>
            <person name="Wang J.Y."/>
            <person name="Zheng P.J."/>
            <person name="Li K.L."/>
            <person name="Liang Y.M."/>
            <person name="Chen X.F."/>
            <person name="Zhang C."/>
            <person name="Zhao X."/>
            <person name="He X."/>
            <person name="Zhang G.Q."/>
            <person name="Liu Z.J."/>
            <person name="Xu Q."/>
        </authorList>
    </citation>
    <scope>NUCLEOTIDE SEQUENCE [LARGE SCALE GENOMIC DNA]</scope>
    <source>
        <strain evidence="2">GZMU011</strain>
    </source>
</reference>
<gene>
    <name evidence="2" type="ORF">M5K25_011337</name>
</gene>
<organism evidence="2 3">
    <name type="scientific">Dendrobium thyrsiflorum</name>
    <name type="common">Pinecone-like raceme dendrobium</name>
    <name type="synonym">Orchid</name>
    <dbReference type="NCBI Taxonomy" id="117978"/>
    <lineage>
        <taxon>Eukaryota</taxon>
        <taxon>Viridiplantae</taxon>
        <taxon>Streptophyta</taxon>
        <taxon>Embryophyta</taxon>
        <taxon>Tracheophyta</taxon>
        <taxon>Spermatophyta</taxon>
        <taxon>Magnoliopsida</taxon>
        <taxon>Liliopsida</taxon>
        <taxon>Asparagales</taxon>
        <taxon>Orchidaceae</taxon>
        <taxon>Epidendroideae</taxon>
        <taxon>Malaxideae</taxon>
        <taxon>Dendrobiinae</taxon>
        <taxon>Dendrobium</taxon>
    </lineage>
</organism>
<dbReference type="Proteomes" id="UP001552299">
    <property type="component" value="Unassembled WGS sequence"/>
</dbReference>
<accession>A0ABD0V3K5</accession>
<dbReference type="AlphaFoldDB" id="A0ABD0V3K5"/>
<dbReference type="PANTHER" id="PTHR34567:SF3">
    <property type="entry name" value="FK506-BINDING-LIKE PROTEIN"/>
    <property type="match status" value="1"/>
</dbReference>
<proteinExistence type="predicted"/>
<comment type="caution">
    <text evidence="2">The sequence shown here is derived from an EMBL/GenBank/DDBJ whole genome shotgun (WGS) entry which is preliminary data.</text>
</comment>
<sequence length="336" mass="39088">MGEKRRWGNWDQSKLDDSGRWPSKSPRHWGQQNQAGFRSWREDERSGKLTSNGWGDGYYTAPSWERKFCSYVCRVPWRKICDADRVLYIYKNVAKWDDSAGREAFHNAKARYWAKINHLPCNIPLPDPDMYIEKVDFDTFIDPELAADIERSFVNPDTDVEPVINHLDSLEDKPMAVTGCGEAEQSSSNWDKHIEKPVPASLWDDRGVNNGWGNGIVQCDSWQSRRNHSMYVNGKETSHGVSWKDQDESWRHHESWKNCQDRRNSSWNHMNSGYPVDDHQMNSSWKCSGRNSRNNPSFEKVVQPHKTLQRGQFLVPRNHQRTGYSGPQFQPENAVS</sequence>
<feature type="compositionally biased region" description="Polar residues" evidence="1">
    <location>
        <begin position="281"/>
        <end position="297"/>
    </location>
</feature>
<feature type="region of interest" description="Disordered" evidence="1">
    <location>
        <begin position="270"/>
        <end position="336"/>
    </location>
</feature>
<feature type="compositionally biased region" description="Basic and acidic residues" evidence="1">
    <location>
        <begin position="1"/>
        <end position="19"/>
    </location>
</feature>
<evidence type="ECO:0000256" key="1">
    <source>
        <dbReference type="SAM" id="MobiDB-lite"/>
    </source>
</evidence>
<feature type="compositionally biased region" description="Polar residues" evidence="1">
    <location>
        <begin position="321"/>
        <end position="336"/>
    </location>
</feature>
<evidence type="ECO:0000313" key="3">
    <source>
        <dbReference type="Proteomes" id="UP001552299"/>
    </source>
</evidence>
<name>A0ABD0V3K5_DENTH</name>
<dbReference type="PANTHER" id="PTHR34567">
    <property type="entry name" value="FK506-BINDING-LIKE PROTEIN"/>
    <property type="match status" value="1"/>
</dbReference>
<dbReference type="EMBL" id="JANQDX010000009">
    <property type="protein sequence ID" value="KAL0919253.1"/>
    <property type="molecule type" value="Genomic_DNA"/>
</dbReference>
<feature type="region of interest" description="Disordered" evidence="1">
    <location>
        <begin position="1"/>
        <end position="47"/>
    </location>
</feature>
<protein>
    <submittedName>
        <fullName evidence="2">Uncharacterized protein</fullName>
    </submittedName>
</protein>
<keyword evidence="3" id="KW-1185">Reference proteome</keyword>
<evidence type="ECO:0000313" key="2">
    <source>
        <dbReference type="EMBL" id="KAL0919253.1"/>
    </source>
</evidence>